<comment type="subcellular location">
    <subcellularLocation>
        <location evidence="1">Membrane</location>
        <topology evidence="1">Multi-pass membrane protein</topology>
    </subcellularLocation>
</comment>
<feature type="transmembrane region" description="Helical" evidence="5">
    <location>
        <begin position="102"/>
        <end position="126"/>
    </location>
</feature>
<dbReference type="RefSeq" id="WP_073303042.1">
    <property type="nucleotide sequence ID" value="NZ_FRAW01000006.1"/>
</dbReference>
<keyword evidence="4 5" id="KW-0472">Membrane</keyword>
<gene>
    <name evidence="6" type="ORF">SAMN05720469_10645</name>
</gene>
<sequence>MTANWIDIFCGSFLLILVGLGLYFGLAKTLIHLAAWIGGAIGVIYFPEILQPLLSENLELSATTIIIFSRALGFFIPFISLRILGHFINKFIKRHFSLLNSLGGGILGAIKALIPCVILLSTLYLLPLSGNLKSERDSSLAYSLYSYSIQKTGISEKAQNFQDSVKASVSHKIHATIDSVKESAVKNAEAQIQEKIQKSVRP</sequence>
<evidence type="ECO:0000256" key="5">
    <source>
        <dbReference type="SAM" id="Phobius"/>
    </source>
</evidence>
<evidence type="ECO:0000256" key="2">
    <source>
        <dbReference type="ARBA" id="ARBA00022692"/>
    </source>
</evidence>
<dbReference type="AlphaFoldDB" id="A0A1M6SFR5"/>
<evidence type="ECO:0000313" key="6">
    <source>
        <dbReference type="EMBL" id="SHK43573.1"/>
    </source>
</evidence>
<keyword evidence="2 5" id="KW-0812">Transmembrane</keyword>
<feature type="transmembrane region" description="Helical" evidence="5">
    <location>
        <begin position="33"/>
        <end position="54"/>
    </location>
</feature>
<dbReference type="InterPro" id="IPR003825">
    <property type="entry name" value="Colicin-V_CvpA"/>
</dbReference>
<keyword evidence="3 5" id="KW-1133">Transmembrane helix</keyword>
<dbReference type="GO" id="GO:0016020">
    <property type="term" value="C:membrane"/>
    <property type="evidence" value="ECO:0007669"/>
    <property type="project" value="UniProtKB-SubCell"/>
</dbReference>
<organism evidence="6 7">
    <name type="scientific">Fibrobacter intestinalis</name>
    <dbReference type="NCBI Taxonomy" id="28122"/>
    <lineage>
        <taxon>Bacteria</taxon>
        <taxon>Pseudomonadati</taxon>
        <taxon>Fibrobacterota</taxon>
        <taxon>Fibrobacteria</taxon>
        <taxon>Fibrobacterales</taxon>
        <taxon>Fibrobacteraceae</taxon>
        <taxon>Fibrobacter</taxon>
    </lineage>
</organism>
<accession>A0A1M6SFR5</accession>
<dbReference type="Pfam" id="PF02674">
    <property type="entry name" value="Colicin_V"/>
    <property type="match status" value="1"/>
</dbReference>
<name>A0A1M6SFR5_9BACT</name>
<evidence type="ECO:0000313" key="7">
    <source>
        <dbReference type="Proteomes" id="UP000184275"/>
    </source>
</evidence>
<dbReference type="GO" id="GO:0009403">
    <property type="term" value="P:toxin biosynthetic process"/>
    <property type="evidence" value="ECO:0007669"/>
    <property type="project" value="InterPro"/>
</dbReference>
<evidence type="ECO:0000256" key="1">
    <source>
        <dbReference type="ARBA" id="ARBA00004141"/>
    </source>
</evidence>
<protein>
    <submittedName>
        <fullName evidence="6">Colicin V production protein</fullName>
    </submittedName>
</protein>
<dbReference type="Proteomes" id="UP000184275">
    <property type="component" value="Unassembled WGS sequence"/>
</dbReference>
<evidence type="ECO:0000256" key="3">
    <source>
        <dbReference type="ARBA" id="ARBA00022989"/>
    </source>
</evidence>
<proteinExistence type="predicted"/>
<evidence type="ECO:0000256" key="4">
    <source>
        <dbReference type="ARBA" id="ARBA00023136"/>
    </source>
</evidence>
<dbReference type="EMBL" id="FRAW01000006">
    <property type="protein sequence ID" value="SHK43573.1"/>
    <property type="molecule type" value="Genomic_DNA"/>
</dbReference>
<feature type="transmembrane region" description="Helical" evidence="5">
    <location>
        <begin position="60"/>
        <end position="81"/>
    </location>
</feature>
<reference evidence="7" key="1">
    <citation type="submission" date="2016-11" db="EMBL/GenBank/DDBJ databases">
        <authorList>
            <person name="Varghese N."/>
            <person name="Submissions S."/>
        </authorList>
    </citation>
    <scope>NUCLEOTIDE SEQUENCE [LARGE SCALE GENOMIC DNA]</scope>
    <source>
        <strain evidence="7">UWOS</strain>
    </source>
</reference>
<feature type="transmembrane region" description="Helical" evidence="5">
    <location>
        <begin position="6"/>
        <end position="26"/>
    </location>
</feature>
<keyword evidence="7" id="KW-1185">Reference proteome</keyword>